<dbReference type="SUPFAM" id="SSF52540">
    <property type="entry name" value="P-loop containing nucleoside triphosphate hydrolases"/>
    <property type="match status" value="1"/>
</dbReference>
<dbReference type="GO" id="GO:0005634">
    <property type="term" value="C:nucleus"/>
    <property type="evidence" value="ECO:0007669"/>
    <property type="project" value="TreeGrafter"/>
</dbReference>
<dbReference type="PANTHER" id="PTHR12706:SF33">
    <property type="entry name" value="PROTEIN WITH HELICASE_C DOMAIN"/>
    <property type="match status" value="1"/>
</dbReference>
<dbReference type="InterPro" id="IPR039187">
    <property type="entry name" value="SNO_AAA"/>
</dbReference>
<dbReference type="Pfam" id="PF13872">
    <property type="entry name" value="AAA_34"/>
    <property type="match status" value="2"/>
</dbReference>
<dbReference type="InterPro" id="IPR027417">
    <property type="entry name" value="P-loop_NTPase"/>
</dbReference>
<dbReference type="GO" id="GO:0031490">
    <property type="term" value="F:chromatin DNA binding"/>
    <property type="evidence" value="ECO:0007669"/>
    <property type="project" value="TreeGrafter"/>
</dbReference>
<dbReference type="PANTHER" id="PTHR12706">
    <property type="entry name" value="STRAWBERRY NOTCH-RELATED"/>
    <property type="match status" value="1"/>
</dbReference>
<comment type="caution">
    <text evidence="2">The sequence shown here is derived from an EMBL/GenBank/DDBJ whole genome shotgun (WGS) entry which is preliminary data.</text>
</comment>
<dbReference type="GO" id="GO:0042393">
    <property type="term" value="F:histone binding"/>
    <property type="evidence" value="ECO:0007669"/>
    <property type="project" value="TreeGrafter"/>
</dbReference>
<proteinExistence type="predicted"/>
<keyword evidence="3" id="KW-1185">Reference proteome</keyword>
<feature type="domain" description="Strawberry notch AAA" evidence="1">
    <location>
        <begin position="187"/>
        <end position="342"/>
    </location>
</feature>
<evidence type="ECO:0000313" key="3">
    <source>
        <dbReference type="Proteomes" id="UP001163046"/>
    </source>
</evidence>
<accession>A0A9W9ZUH5</accession>
<dbReference type="EMBL" id="MU825659">
    <property type="protein sequence ID" value="KAJ7388081.1"/>
    <property type="molecule type" value="Genomic_DNA"/>
</dbReference>
<dbReference type="AlphaFoldDB" id="A0A9W9ZUH5"/>
<dbReference type="InterPro" id="IPR026741">
    <property type="entry name" value="SNO"/>
</dbReference>
<feature type="non-terminal residue" evidence="2">
    <location>
        <position position="346"/>
    </location>
</feature>
<evidence type="ECO:0000259" key="1">
    <source>
        <dbReference type="Pfam" id="PF13872"/>
    </source>
</evidence>
<sequence length="346" mass="38250">MALSSPESPAPPRRVFINRVENPTEEHEELNKMAHGVIAESRSEDVFSSYVCHSLLNHKGIQCHPGDIVEAGCLAAQQLPAAKYGLFESLPQDLVETGKLSDLQLEGVLYACQRHQMVLANGQRAGFFIGDGAGVGKGRQISGIVLDNFARGRCRHVWFSISTDLKLDAQRDLHDIGCYVKVIVVASSLIKRQGTNRQSRLQQLIDWCGGEQFNGCLIFDECHKAKHFVPFDTHLIIHYDYPNIAGSFQKLVLSYCSATGVTDVKNMAFMERLGLWGDGTAFKSFDSFLTSITKRGLGAAEMLAMEMKASGMYVSRGLSFRQAEFVNVEAPLTESQIKVYDTAVHV</sequence>
<reference evidence="2" key="1">
    <citation type="submission" date="2023-01" db="EMBL/GenBank/DDBJ databases">
        <title>Genome assembly of the deep-sea coral Lophelia pertusa.</title>
        <authorList>
            <person name="Herrera S."/>
            <person name="Cordes E."/>
        </authorList>
    </citation>
    <scope>NUCLEOTIDE SEQUENCE</scope>
    <source>
        <strain evidence="2">USNM1676648</strain>
        <tissue evidence="2">Polyp</tissue>
    </source>
</reference>
<organism evidence="2 3">
    <name type="scientific">Desmophyllum pertusum</name>
    <dbReference type="NCBI Taxonomy" id="174260"/>
    <lineage>
        <taxon>Eukaryota</taxon>
        <taxon>Metazoa</taxon>
        <taxon>Cnidaria</taxon>
        <taxon>Anthozoa</taxon>
        <taxon>Hexacorallia</taxon>
        <taxon>Scleractinia</taxon>
        <taxon>Caryophylliina</taxon>
        <taxon>Caryophylliidae</taxon>
        <taxon>Desmophyllum</taxon>
    </lineage>
</organism>
<dbReference type="GO" id="GO:0006355">
    <property type="term" value="P:regulation of DNA-templated transcription"/>
    <property type="evidence" value="ECO:0007669"/>
    <property type="project" value="InterPro"/>
</dbReference>
<gene>
    <name evidence="2" type="ORF">OS493_039944</name>
</gene>
<protein>
    <recommendedName>
        <fullName evidence="1">Strawberry notch AAA domain-containing protein</fullName>
    </recommendedName>
</protein>
<dbReference type="Proteomes" id="UP001163046">
    <property type="component" value="Unassembled WGS sequence"/>
</dbReference>
<feature type="domain" description="Strawberry notch AAA" evidence="1">
    <location>
        <begin position="64"/>
        <end position="184"/>
    </location>
</feature>
<dbReference type="OrthoDB" id="5965205at2759"/>
<name>A0A9W9ZUH5_9CNID</name>
<evidence type="ECO:0000313" key="2">
    <source>
        <dbReference type="EMBL" id="KAJ7388081.1"/>
    </source>
</evidence>